<dbReference type="EMBL" id="CM042022">
    <property type="protein sequence ID" value="KAI3815771.1"/>
    <property type="molecule type" value="Genomic_DNA"/>
</dbReference>
<name>A0ACB9J7R4_9ASTR</name>
<evidence type="ECO:0000313" key="2">
    <source>
        <dbReference type="Proteomes" id="UP001056120"/>
    </source>
</evidence>
<reference evidence="1 2" key="2">
    <citation type="journal article" date="2022" name="Mol. Ecol. Resour.">
        <title>The genomes of chicory, endive, great burdock and yacon provide insights into Asteraceae paleo-polyploidization history and plant inulin production.</title>
        <authorList>
            <person name="Fan W."/>
            <person name="Wang S."/>
            <person name="Wang H."/>
            <person name="Wang A."/>
            <person name="Jiang F."/>
            <person name="Liu H."/>
            <person name="Zhao H."/>
            <person name="Xu D."/>
            <person name="Zhang Y."/>
        </authorList>
    </citation>
    <scope>NUCLEOTIDE SEQUENCE [LARGE SCALE GENOMIC DNA]</scope>
    <source>
        <strain evidence="2">cv. Yunnan</strain>
        <tissue evidence="1">Leaves</tissue>
    </source>
</reference>
<accession>A0ACB9J7R4</accession>
<comment type="caution">
    <text evidence="1">The sequence shown here is derived from an EMBL/GenBank/DDBJ whole genome shotgun (WGS) entry which is preliminary data.</text>
</comment>
<organism evidence="1 2">
    <name type="scientific">Smallanthus sonchifolius</name>
    <dbReference type="NCBI Taxonomy" id="185202"/>
    <lineage>
        <taxon>Eukaryota</taxon>
        <taxon>Viridiplantae</taxon>
        <taxon>Streptophyta</taxon>
        <taxon>Embryophyta</taxon>
        <taxon>Tracheophyta</taxon>
        <taxon>Spermatophyta</taxon>
        <taxon>Magnoliopsida</taxon>
        <taxon>eudicotyledons</taxon>
        <taxon>Gunneridae</taxon>
        <taxon>Pentapetalae</taxon>
        <taxon>asterids</taxon>
        <taxon>campanulids</taxon>
        <taxon>Asterales</taxon>
        <taxon>Asteraceae</taxon>
        <taxon>Asteroideae</taxon>
        <taxon>Heliantheae alliance</taxon>
        <taxon>Millerieae</taxon>
        <taxon>Smallanthus</taxon>
    </lineage>
</organism>
<proteinExistence type="predicted"/>
<sequence>MLVDALKKANEGTVDNSGSGRAMDDESDEEYVGGPGTYALDWSLIRGDYVFTLHLEIFVYSFCIFLDFLTKMEAVLI</sequence>
<evidence type="ECO:0000313" key="1">
    <source>
        <dbReference type="EMBL" id="KAI3815771.1"/>
    </source>
</evidence>
<dbReference type="Proteomes" id="UP001056120">
    <property type="component" value="Linkage Group LG05"/>
</dbReference>
<protein>
    <submittedName>
        <fullName evidence="1">Uncharacterized protein</fullName>
    </submittedName>
</protein>
<gene>
    <name evidence="1" type="ORF">L1987_15452</name>
</gene>
<reference evidence="2" key="1">
    <citation type="journal article" date="2022" name="Mol. Ecol. Resour.">
        <title>The genomes of chicory, endive, great burdock and yacon provide insights into Asteraceae palaeo-polyploidization history and plant inulin production.</title>
        <authorList>
            <person name="Fan W."/>
            <person name="Wang S."/>
            <person name="Wang H."/>
            <person name="Wang A."/>
            <person name="Jiang F."/>
            <person name="Liu H."/>
            <person name="Zhao H."/>
            <person name="Xu D."/>
            <person name="Zhang Y."/>
        </authorList>
    </citation>
    <scope>NUCLEOTIDE SEQUENCE [LARGE SCALE GENOMIC DNA]</scope>
    <source>
        <strain evidence="2">cv. Yunnan</strain>
    </source>
</reference>
<keyword evidence="2" id="KW-1185">Reference proteome</keyword>